<dbReference type="Gene3D" id="3.40.50.300">
    <property type="entry name" value="P-loop containing nucleotide triphosphate hydrolases"/>
    <property type="match status" value="2"/>
</dbReference>
<keyword evidence="6" id="KW-0067">ATP-binding</keyword>
<dbReference type="Gene3D" id="1.20.1560.10">
    <property type="entry name" value="ABC transporter type 1, transmembrane domain"/>
    <property type="match status" value="2"/>
</dbReference>
<dbReference type="Pfam" id="PF00005">
    <property type="entry name" value="ABC_tran"/>
    <property type="match status" value="2"/>
</dbReference>
<dbReference type="InterPro" id="IPR011527">
    <property type="entry name" value="ABC1_TM_dom"/>
</dbReference>
<feature type="transmembrane region" description="Helical" evidence="9">
    <location>
        <begin position="750"/>
        <end position="778"/>
    </location>
</feature>
<dbReference type="GO" id="GO:0140359">
    <property type="term" value="F:ABC-type transporter activity"/>
    <property type="evidence" value="ECO:0007669"/>
    <property type="project" value="InterPro"/>
</dbReference>
<comment type="subcellular location">
    <subcellularLocation>
        <location evidence="1">Vacuole membrane</location>
        <topology evidence="1">Multi-pass membrane protein</topology>
    </subcellularLocation>
</comment>
<dbReference type="EMBL" id="MCGO01000021">
    <property type="protein sequence ID" value="ORY44853.1"/>
    <property type="molecule type" value="Genomic_DNA"/>
</dbReference>
<dbReference type="GO" id="GO:0016887">
    <property type="term" value="F:ATP hydrolysis activity"/>
    <property type="evidence" value="ECO:0007669"/>
    <property type="project" value="InterPro"/>
</dbReference>
<evidence type="ECO:0000259" key="11">
    <source>
        <dbReference type="PROSITE" id="PS50929"/>
    </source>
</evidence>
<feature type="transmembrane region" description="Helical" evidence="9">
    <location>
        <begin position="935"/>
        <end position="953"/>
    </location>
</feature>
<keyword evidence="3 9" id="KW-0812">Transmembrane</keyword>
<feature type="domain" description="ABC transmembrane type-1" evidence="11">
    <location>
        <begin position="75"/>
        <end position="356"/>
    </location>
</feature>
<evidence type="ECO:0000256" key="1">
    <source>
        <dbReference type="ARBA" id="ARBA00004128"/>
    </source>
</evidence>
<dbReference type="InterPro" id="IPR027417">
    <property type="entry name" value="P-loop_NTPase"/>
</dbReference>
<feature type="transmembrane region" description="Helical" evidence="9">
    <location>
        <begin position="330"/>
        <end position="351"/>
    </location>
</feature>
<evidence type="ECO:0000256" key="6">
    <source>
        <dbReference type="ARBA" id="ARBA00022840"/>
    </source>
</evidence>
<evidence type="ECO:0000256" key="9">
    <source>
        <dbReference type="SAM" id="Phobius"/>
    </source>
</evidence>
<dbReference type="AlphaFoldDB" id="A0A1Y2CCU4"/>
<dbReference type="InterPro" id="IPR044726">
    <property type="entry name" value="ABCC_6TM_D2"/>
</dbReference>
<feature type="non-terminal residue" evidence="12">
    <location>
        <position position="1"/>
    </location>
</feature>
<dbReference type="InterPro" id="IPR003439">
    <property type="entry name" value="ABC_transporter-like_ATP-bd"/>
</dbReference>
<dbReference type="CDD" id="cd18580">
    <property type="entry name" value="ABC_6TM_ABCC_D2"/>
    <property type="match status" value="1"/>
</dbReference>
<dbReference type="FunFam" id="3.40.50.300:FF:000630">
    <property type="entry name" value="ATP-binding cassette (ABC) transporter, putative"/>
    <property type="match status" value="1"/>
</dbReference>
<sequence>MTLDRNAFSWVTSAWMYPLLRSGYRAPLEHEDLLPINPRDSAQSVDWLDSFGSESPHKLYRAIWRNQAGKITIDACCRLAESTLVVCLTLLVEITIDYLDPQFDKSKLFIQDGYAIATIVFGVQLLSCLCANTANSTTAIAGVQTNAAIVRAIYKKNLRLSLESLKLFPPGKINSLVTADAFVIQNCFAKINMVWILPLQVAASLYLLSIYLKISTTVTALVFLAFAGLVILASPQYARIYNEYFETLDRRTSLLREYLYAAKIVKYNARESEFSAKLAKARLAQVEAVKQLINSSIWIHSFLVGQQQLSVILAFVVFGALGNAMNGSQVFPAISVLMTLIQISSQIFSIFDSILSAATSLSRVEEFLRAEELTETYGIICSVPRPDRQELLIELSKASFSWLLDDFEFKSFDTADSQSTVKVKEFKPFDYVLNDSHENFKFARHTLQDLTCTIKKGELVLVVGPTGSGKSSFLSALAGSIKRTEGKAFIYTDSISYCSQEPWILSGTIEDNITLFNPSLKTKCQKAVKLCCLERDLRSLPGGILSKIGEKGTNVSGGQRARIALARSVVMDSELLLLDDPLSALDSQVSKEVFTNVVLGAKGEGKTVILATNLLHLVPNADKIIVLDQGRIEEIGSYSDLMKSNGKLSELMKAKSHGQEEENNASVVLKGTESEVEQNAEMDDDDLSENRGYGKVSLKSYKQYFMSWTKLQIVAVGVLLCMFFGTYLTSQLVLSAWSSKAWNLNESEYLYVYTGVGIGQSMAFLIAEAAILFAAANVGREMHDSAMKSIINSPMSFFEGNPVGRILNRMTGDVKSIEIESGDSIINLSWSFSILLSSAVILAISSPFMLAVFAAVCGLTLLLFRFYSPSYRELKRLNALSKSPLLSHISETSHGLDTIRAYSLEKRFVALILPKIDQCNQTHLLLVHSQYWFKLRLNFLGCLLVFVLLILGVNGKIDSSVVGLAITVGLQLNEELNFFLITLGVFEANMVAVERLGEYVGVSSEAARILPIDSSLSGWPTTGSIEFNQVCMSYPRRPDRFVLKNVTFKIQSGEKVGIIGRTGSGKSSMMDTLFRIVEPRSGSILIDGQDVSFVGLTKLRQSIEMIPQTAVLFTGTIRTNLDPQCEFDDNKIWDALDSVGMKQFVSGLRHQIDFIIDEGGKNFSAGQRQLLLFAGVLLKKAKIIVLDEASSSVDAESDRLIQECLHREFRGVTVLCVAHRLDMIAGFDKIIGLNYGVMEEFDTPANLLNRKDSIFRQLVEATGEENANHLRKLARA</sequence>
<dbReference type="GO" id="GO:0005524">
    <property type="term" value="F:ATP binding"/>
    <property type="evidence" value="ECO:0007669"/>
    <property type="project" value="UniProtKB-KW"/>
</dbReference>
<protein>
    <submittedName>
        <fullName evidence="12">p-loop containing nucleoside triphosphate hydrolase protein</fullName>
    </submittedName>
</protein>
<dbReference type="InterPro" id="IPR050173">
    <property type="entry name" value="ABC_transporter_C-like"/>
</dbReference>
<feature type="domain" description="ABC transporter" evidence="10">
    <location>
        <begin position="431"/>
        <end position="654"/>
    </location>
</feature>
<feature type="transmembrane region" description="Helical" evidence="9">
    <location>
        <begin position="194"/>
        <end position="212"/>
    </location>
</feature>
<evidence type="ECO:0000256" key="2">
    <source>
        <dbReference type="ARBA" id="ARBA00022448"/>
    </source>
</evidence>
<dbReference type="CDD" id="cd03244">
    <property type="entry name" value="ABCC_MRP_domain2"/>
    <property type="match status" value="1"/>
</dbReference>
<evidence type="ECO:0000256" key="8">
    <source>
        <dbReference type="ARBA" id="ARBA00023136"/>
    </source>
</evidence>
<dbReference type="OrthoDB" id="6500128at2759"/>
<organism evidence="12 13">
    <name type="scientific">Rhizoclosmatium globosum</name>
    <dbReference type="NCBI Taxonomy" id="329046"/>
    <lineage>
        <taxon>Eukaryota</taxon>
        <taxon>Fungi</taxon>
        <taxon>Fungi incertae sedis</taxon>
        <taxon>Chytridiomycota</taxon>
        <taxon>Chytridiomycota incertae sedis</taxon>
        <taxon>Chytridiomycetes</taxon>
        <taxon>Chytridiales</taxon>
        <taxon>Chytriomycetaceae</taxon>
        <taxon>Rhizoclosmatium</taxon>
    </lineage>
</organism>
<dbReference type="PANTHER" id="PTHR24223">
    <property type="entry name" value="ATP-BINDING CASSETTE SUB-FAMILY C"/>
    <property type="match status" value="1"/>
</dbReference>
<dbReference type="PROSITE" id="PS50929">
    <property type="entry name" value="ABC_TM1F"/>
    <property type="match status" value="2"/>
</dbReference>
<keyword evidence="13" id="KW-1185">Reference proteome</keyword>
<dbReference type="SUPFAM" id="SSF90123">
    <property type="entry name" value="ABC transporter transmembrane region"/>
    <property type="match status" value="2"/>
</dbReference>
<feature type="domain" description="ABC transporter" evidence="10">
    <location>
        <begin position="1025"/>
        <end position="1260"/>
    </location>
</feature>
<dbReference type="GO" id="GO:0000329">
    <property type="term" value="C:fungal-type vacuole membrane"/>
    <property type="evidence" value="ECO:0007669"/>
    <property type="project" value="UniProtKB-ARBA"/>
</dbReference>
<keyword evidence="7 9" id="KW-1133">Transmembrane helix</keyword>
<dbReference type="SMART" id="SM00382">
    <property type="entry name" value="AAA"/>
    <property type="match status" value="2"/>
</dbReference>
<feature type="transmembrane region" description="Helical" evidence="9">
    <location>
        <begin position="297"/>
        <end position="318"/>
    </location>
</feature>
<evidence type="ECO:0000313" key="13">
    <source>
        <dbReference type="Proteomes" id="UP000193642"/>
    </source>
</evidence>
<dbReference type="SUPFAM" id="SSF52540">
    <property type="entry name" value="P-loop containing nucleoside triphosphate hydrolases"/>
    <property type="match status" value="2"/>
</dbReference>
<dbReference type="PROSITE" id="PS50893">
    <property type="entry name" value="ABC_TRANSPORTER_2"/>
    <property type="match status" value="2"/>
</dbReference>
<dbReference type="STRING" id="329046.A0A1Y2CCU4"/>
<evidence type="ECO:0000256" key="4">
    <source>
        <dbReference type="ARBA" id="ARBA00022737"/>
    </source>
</evidence>
<feature type="domain" description="ABC transmembrane type-1" evidence="11">
    <location>
        <begin position="713"/>
        <end position="988"/>
    </location>
</feature>
<comment type="caution">
    <text evidence="12">The sequence shown here is derived from an EMBL/GenBank/DDBJ whole genome shotgun (WGS) entry which is preliminary data.</text>
</comment>
<evidence type="ECO:0000256" key="7">
    <source>
        <dbReference type="ARBA" id="ARBA00022989"/>
    </source>
</evidence>
<dbReference type="PROSITE" id="PS00211">
    <property type="entry name" value="ABC_TRANSPORTER_1"/>
    <property type="match status" value="2"/>
</dbReference>
<keyword evidence="4" id="KW-0677">Repeat</keyword>
<feature type="transmembrane region" description="Helical" evidence="9">
    <location>
        <begin position="825"/>
        <end position="844"/>
    </location>
</feature>
<keyword evidence="8 9" id="KW-0472">Membrane</keyword>
<feature type="transmembrane region" description="Helical" evidence="9">
    <location>
        <begin position="218"/>
        <end position="238"/>
    </location>
</feature>
<dbReference type="Proteomes" id="UP000193642">
    <property type="component" value="Unassembled WGS sequence"/>
</dbReference>
<evidence type="ECO:0000259" key="10">
    <source>
        <dbReference type="PROSITE" id="PS50893"/>
    </source>
</evidence>
<dbReference type="Pfam" id="PF00664">
    <property type="entry name" value="ABC_membrane"/>
    <property type="match status" value="2"/>
</dbReference>
<keyword evidence="12" id="KW-0378">Hydrolase</keyword>
<name>A0A1Y2CCU4_9FUNG</name>
<dbReference type="PANTHER" id="PTHR24223:SF443">
    <property type="entry name" value="MULTIDRUG-RESISTANCE LIKE PROTEIN 1, ISOFORM I"/>
    <property type="match status" value="1"/>
</dbReference>
<accession>A0A1Y2CCU4</accession>
<evidence type="ECO:0000256" key="5">
    <source>
        <dbReference type="ARBA" id="ARBA00022741"/>
    </source>
</evidence>
<feature type="transmembrane region" description="Helical" evidence="9">
    <location>
        <begin position="850"/>
        <end position="867"/>
    </location>
</feature>
<keyword evidence="5" id="KW-0547">Nucleotide-binding</keyword>
<gene>
    <name evidence="12" type="ORF">BCR33DRAFT_850350</name>
</gene>
<proteinExistence type="predicted"/>
<keyword evidence="2" id="KW-0813">Transport</keyword>
<reference evidence="12 13" key="1">
    <citation type="submission" date="2016-07" db="EMBL/GenBank/DDBJ databases">
        <title>Pervasive Adenine N6-methylation of Active Genes in Fungi.</title>
        <authorList>
            <consortium name="DOE Joint Genome Institute"/>
            <person name="Mondo S.J."/>
            <person name="Dannebaum R.O."/>
            <person name="Kuo R.C."/>
            <person name="Labutti K."/>
            <person name="Haridas S."/>
            <person name="Kuo A."/>
            <person name="Salamov A."/>
            <person name="Ahrendt S.R."/>
            <person name="Lipzen A."/>
            <person name="Sullivan W."/>
            <person name="Andreopoulos W.B."/>
            <person name="Clum A."/>
            <person name="Lindquist E."/>
            <person name="Daum C."/>
            <person name="Ramamoorthy G.K."/>
            <person name="Gryganskyi A."/>
            <person name="Culley D."/>
            <person name="Magnuson J.K."/>
            <person name="James T.Y."/>
            <person name="O'Malley M.A."/>
            <person name="Stajich J.E."/>
            <person name="Spatafora J.W."/>
            <person name="Visel A."/>
            <person name="Grigoriev I.V."/>
        </authorList>
    </citation>
    <scope>NUCLEOTIDE SEQUENCE [LARGE SCALE GENOMIC DNA]</scope>
    <source>
        <strain evidence="12 13">JEL800</strain>
    </source>
</reference>
<evidence type="ECO:0000313" key="12">
    <source>
        <dbReference type="EMBL" id="ORY44853.1"/>
    </source>
</evidence>
<dbReference type="InterPro" id="IPR017871">
    <property type="entry name" value="ABC_transporter-like_CS"/>
</dbReference>
<dbReference type="InterPro" id="IPR036640">
    <property type="entry name" value="ABC1_TM_sf"/>
</dbReference>
<dbReference type="FunFam" id="1.20.1560.10:FF:000013">
    <property type="entry name" value="ABC transporter C family member 2"/>
    <property type="match status" value="1"/>
</dbReference>
<evidence type="ECO:0000256" key="3">
    <source>
        <dbReference type="ARBA" id="ARBA00022692"/>
    </source>
</evidence>
<feature type="transmembrane region" description="Helical" evidence="9">
    <location>
        <begin position="711"/>
        <end position="730"/>
    </location>
</feature>
<dbReference type="CDD" id="cd03250">
    <property type="entry name" value="ABCC_MRP_domain1"/>
    <property type="match status" value="1"/>
</dbReference>
<dbReference type="InterPro" id="IPR003593">
    <property type="entry name" value="AAA+_ATPase"/>
</dbReference>